<organism evidence="7 8">
    <name type="scientific">Metallumcola ferriviriculae</name>
    <dbReference type="NCBI Taxonomy" id="3039180"/>
    <lineage>
        <taxon>Bacteria</taxon>
        <taxon>Bacillati</taxon>
        <taxon>Bacillota</taxon>
        <taxon>Clostridia</taxon>
        <taxon>Neomoorellales</taxon>
        <taxon>Desulfitibacteraceae</taxon>
        <taxon>Metallumcola</taxon>
    </lineage>
</organism>
<dbReference type="InterPro" id="IPR001926">
    <property type="entry name" value="TrpB-like_PALP"/>
</dbReference>
<keyword evidence="8" id="KW-1185">Reference proteome</keyword>
<name>A0AAU0URU9_9FIRM</name>
<sequence>MFFEKIPRIELANLPTPLERLNNINSQKNVDLWIKRDDLTGLAFGGNKLRKLEFLAADAREKQCDTLVTIGGQQSNHARLTAAAAAKLGLRATLLLLGEKTAEASGNYLLDLLLGAELKFLGDVNALELEKHLKREKEQLVSLGHNPYIIPLGGSNNLGVISYTAAVKELKGQRENIKTIITACGSAGTQAGIILGCKLFLPDCQVVGISVWHPADYLAEKLMELCTETIKEFQLPISISQKDITVLGDYIGAGYGVPDEMGLAAIRTFARREGIILDPTYTGKAAAALLDMIDQSKLSEPILFWHTGGTPGIFTHSSARHLSLEFSKS</sequence>
<dbReference type="KEGG" id="dbc:MFMK1_002770"/>
<dbReference type="InterPro" id="IPR027278">
    <property type="entry name" value="ACCD_DCysDesulf"/>
</dbReference>
<evidence type="ECO:0000313" key="8">
    <source>
        <dbReference type="Proteomes" id="UP001329915"/>
    </source>
</evidence>
<dbReference type="PANTHER" id="PTHR43780:SF2">
    <property type="entry name" value="1-AMINOCYCLOPROPANE-1-CARBOXYLATE DEAMINASE-RELATED"/>
    <property type="match status" value="1"/>
</dbReference>
<dbReference type="AlphaFoldDB" id="A0AAU0URU9"/>
<comment type="cofactor">
    <cofactor evidence="1">
        <name>pyridoxal 5'-phosphate</name>
        <dbReference type="ChEBI" id="CHEBI:597326"/>
    </cofactor>
</comment>
<dbReference type="RefSeq" id="WP_366922320.1">
    <property type="nucleotide sequence ID" value="NZ_CP121694.1"/>
</dbReference>
<comment type="similarity">
    <text evidence="2">Belongs to the ACC deaminase/D-cysteine desulfhydrase family.</text>
</comment>
<dbReference type="PANTHER" id="PTHR43780">
    <property type="entry name" value="1-AMINOCYCLOPROPANE-1-CARBOXYLATE DEAMINASE-RELATED"/>
    <property type="match status" value="1"/>
</dbReference>
<reference evidence="7 8" key="1">
    <citation type="submission" date="2023-04" db="EMBL/GenBank/DDBJ databases">
        <authorList>
            <person name="Hsu D."/>
        </authorList>
    </citation>
    <scope>NUCLEOTIDE SEQUENCE [LARGE SCALE GENOMIC DNA]</scope>
    <source>
        <strain evidence="7 8">MK1</strain>
    </source>
</reference>
<evidence type="ECO:0000313" key="7">
    <source>
        <dbReference type="EMBL" id="WRO22925.1"/>
    </source>
</evidence>
<feature type="modified residue" description="N6-(pyridoxal phosphate)lysine" evidence="5">
    <location>
        <position position="48"/>
    </location>
</feature>
<dbReference type="Pfam" id="PF00291">
    <property type="entry name" value="PALP"/>
    <property type="match status" value="1"/>
</dbReference>
<dbReference type="InterPro" id="IPR005966">
    <property type="entry name" value="D-Cys_desShydrase"/>
</dbReference>
<dbReference type="GO" id="GO:1901605">
    <property type="term" value="P:alpha-amino acid metabolic process"/>
    <property type="evidence" value="ECO:0007669"/>
    <property type="project" value="UniProtKB-ARBA"/>
</dbReference>
<dbReference type="SUPFAM" id="SSF53686">
    <property type="entry name" value="Tryptophan synthase beta subunit-like PLP-dependent enzymes"/>
    <property type="match status" value="1"/>
</dbReference>
<evidence type="ECO:0000256" key="4">
    <source>
        <dbReference type="PIRSR" id="PIRSR006278-1"/>
    </source>
</evidence>
<evidence type="ECO:0000256" key="5">
    <source>
        <dbReference type="PIRSR" id="PIRSR006278-2"/>
    </source>
</evidence>
<evidence type="ECO:0000256" key="2">
    <source>
        <dbReference type="ARBA" id="ARBA00008639"/>
    </source>
</evidence>
<feature type="domain" description="Tryptophan synthase beta chain-like PALP" evidence="6">
    <location>
        <begin position="10"/>
        <end position="308"/>
    </location>
</feature>
<dbReference type="EMBL" id="CP121694">
    <property type="protein sequence ID" value="WRO22925.1"/>
    <property type="molecule type" value="Genomic_DNA"/>
</dbReference>
<dbReference type="Proteomes" id="UP001329915">
    <property type="component" value="Chromosome"/>
</dbReference>
<keyword evidence="3 5" id="KW-0663">Pyridoxal phosphate</keyword>
<dbReference type="InterPro" id="IPR036052">
    <property type="entry name" value="TrpB-like_PALP_sf"/>
</dbReference>
<gene>
    <name evidence="7" type="ORF">MFMK1_002770</name>
</gene>
<evidence type="ECO:0000256" key="1">
    <source>
        <dbReference type="ARBA" id="ARBA00001933"/>
    </source>
</evidence>
<proteinExistence type="inferred from homology"/>
<dbReference type="GO" id="GO:0019148">
    <property type="term" value="F:D-cysteine desulfhydrase activity"/>
    <property type="evidence" value="ECO:0007669"/>
    <property type="project" value="TreeGrafter"/>
</dbReference>
<dbReference type="Gene3D" id="3.40.50.1100">
    <property type="match status" value="2"/>
</dbReference>
<dbReference type="NCBIfam" id="TIGR01275">
    <property type="entry name" value="ACC_deam_rel"/>
    <property type="match status" value="1"/>
</dbReference>
<evidence type="ECO:0000256" key="3">
    <source>
        <dbReference type="ARBA" id="ARBA00022898"/>
    </source>
</evidence>
<accession>A0AAU0URU9</accession>
<feature type="active site" description="Nucleophile" evidence="4">
    <location>
        <position position="75"/>
    </location>
</feature>
<dbReference type="PIRSF" id="PIRSF006278">
    <property type="entry name" value="ACCD_DCysDesulf"/>
    <property type="match status" value="1"/>
</dbReference>
<protein>
    <submittedName>
        <fullName evidence="7">Pyridoxal-phosphate dependent enzyme</fullName>
    </submittedName>
</protein>
<evidence type="ECO:0000259" key="6">
    <source>
        <dbReference type="Pfam" id="PF00291"/>
    </source>
</evidence>